<dbReference type="AlphaFoldDB" id="A0A366HN74"/>
<reference evidence="2 3" key="1">
    <citation type="submission" date="2018-06" db="EMBL/GenBank/DDBJ databases">
        <title>Genomic Encyclopedia of Type Strains, Phase IV (KMG-IV): sequencing the most valuable type-strain genomes for metagenomic binning, comparative biology and taxonomic classification.</title>
        <authorList>
            <person name="Goeker M."/>
        </authorList>
    </citation>
    <scope>NUCLEOTIDE SEQUENCE [LARGE SCALE GENOMIC DNA]</scope>
    <source>
        <strain evidence="2 3">DSM 25532</strain>
    </source>
</reference>
<protein>
    <recommendedName>
        <fullName evidence="4">HEAT repeat protein</fullName>
    </recommendedName>
</protein>
<dbReference type="RefSeq" id="WP_113958865.1">
    <property type="nucleotide sequence ID" value="NZ_QNRR01000004.1"/>
</dbReference>
<keyword evidence="3" id="KW-1185">Reference proteome</keyword>
<dbReference type="OrthoDB" id="190579at2"/>
<name>A0A366HN74_9BACT</name>
<keyword evidence="1" id="KW-0732">Signal</keyword>
<evidence type="ECO:0000313" key="2">
    <source>
        <dbReference type="EMBL" id="RBP44463.1"/>
    </source>
</evidence>
<dbReference type="InterPro" id="IPR016024">
    <property type="entry name" value="ARM-type_fold"/>
</dbReference>
<evidence type="ECO:0000256" key="1">
    <source>
        <dbReference type="SAM" id="SignalP"/>
    </source>
</evidence>
<comment type="caution">
    <text evidence="2">The sequence shown here is derived from an EMBL/GenBank/DDBJ whole genome shotgun (WGS) entry which is preliminary data.</text>
</comment>
<evidence type="ECO:0008006" key="4">
    <source>
        <dbReference type="Google" id="ProtNLM"/>
    </source>
</evidence>
<dbReference type="Proteomes" id="UP000253426">
    <property type="component" value="Unassembled WGS sequence"/>
</dbReference>
<feature type="signal peptide" evidence="1">
    <location>
        <begin position="1"/>
        <end position="20"/>
    </location>
</feature>
<organism evidence="2 3">
    <name type="scientific">Roseimicrobium gellanilyticum</name>
    <dbReference type="NCBI Taxonomy" id="748857"/>
    <lineage>
        <taxon>Bacteria</taxon>
        <taxon>Pseudomonadati</taxon>
        <taxon>Verrucomicrobiota</taxon>
        <taxon>Verrucomicrobiia</taxon>
        <taxon>Verrucomicrobiales</taxon>
        <taxon>Verrucomicrobiaceae</taxon>
        <taxon>Roseimicrobium</taxon>
    </lineage>
</organism>
<dbReference type="SUPFAM" id="SSF48371">
    <property type="entry name" value="ARM repeat"/>
    <property type="match status" value="1"/>
</dbReference>
<proteinExistence type="predicted"/>
<dbReference type="EMBL" id="QNRR01000004">
    <property type="protein sequence ID" value="RBP44463.1"/>
    <property type="molecule type" value="Genomic_DNA"/>
</dbReference>
<gene>
    <name evidence="2" type="ORF">DES53_104284</name>
</gene>
<accession>A0A366HN74</accession>
<evidence type="ECO:0000313" key="3">
    <source>
        <dbReference type="Proteomes" id="UP000253426"/>
    </source>
</evidence>
<sequence length="614" mass="68671">MKLRNLCLWTCLALAGMLHGADPELQSYFGREGKPVPESAKVSVQTGKTTYLLGEPISVQFTLENAGKDPFTIETGGDYRGTGFPLRYKFVVTDADGKVMPDLTQYAMNMGGIGGPRELKPGEKHQEFLPLLLYVTINQPGRYKVKVAHDFGWAVTETRKHPWAETTIEVTMPTADEARELVSQACVRGIDRNTRATETRLLRHPVFLPALLEKAEKGSQAAVHGIGGILTVDATAALVKLTKHEDAGIATLAIDQLLSRLPMITMGEYTYPVYHTWYEAGDPKQASALTWDERFRPETLALGKQWVESDKVDLINRGALVLTSLGRPEDMPVIQATLARETKTIPVPRKESGDNILNHPGAQDTLLRAVDAIRSRGHRASTNADIDVAGSLILMRQLADKTIPKPEGGAWKARLVTSMESPCPTLREEALKAVPDDIPSDWIPMVLRRMEDDDLGVVRIACEAAARSKHKDFAKPALRILQTSHHPWVIRSASEAAWFCGAHVEMWDIWAQRLAEKELHSDAFQYLQKIIQEVEDKQTMGSGSSSHMTMDERFTLRDRWVTFLNKHRKELADGKRFSIKDPELLHLMQRPGSEDVVFHISFKDGTQWPPLKRE</sequence>
<feature type="chain" id="PRO_5016875127" description="HEAT repeat protein" evidence="1">
    <location>
        <begin position="21"/>
        <end position="614"/>
    </location>
</feature>